<dbReference type="Proteomes" id="UP000289482">
    <property type="component" value="Unassembled WGS sequence"/>
</dbReference>
<dbReference type="EMBL" id="SDIF01000002">
    <property type="protein sequence ID" value="RXS71014.1"/>
    <property type="molecule type" value="Genomic_DNA"/>
</dbReference>
<evidence type="ECO:0000313" key="11">
    <source>
        <dbReference type="Proteomes" id="UP000289482"/>
    </source>
</evidence>
<feature type="signal peptide" evidence="8">
    <location>
        <begin position="1"/>
        <end position="27"/>
    </location>
</feature>
<comment type="caution">
    <text evidence="10">The sequence shown here is derived from an EMBL/GenBank/DDBJ whole genome shotgun (WGS) entry which is preliminary data.</text>
</comment>
<evidence type="ECO:0000256" key="2">
    <source>
        <dbReference type="ARBA" id="ARBA00022512"/>
    </source>
</evidence>
<reference evidence="10 11" key="1">
    <citation type="submission" date="2019-01" db="EMBL/GenBank/DDBJ databases">
        <title>Draft genome sequences of the type strain Streptomyces sioyaensis DSM 40032 and its novel strain, TM32, a thermotolerant antibiotics-producing actinobacterium.</title>
        <authorList>
            <person name="Nakaew N."/>
            <person name="Lumyong S."/>
            <person name="Sloan W.T."/>
            <person name="Sungthong R."/>
        </authorList>
    </citation>
    <scope>NUCLEOTIDE SEQUENCE [LARGE SCALE GENOMIC DNA]</scope>
    <source>
        <strain evidence="10 11">DSM 40032</strain>
    </source>
</reference>
<feature type="chain" id="PRO_5020310849" evidence="8">
    <location>
        <begin position="28"/>
        <end position="79"/>
    </location>
</feature>
<dbReference type="GO" id="GO:0007155">
    <property type="term" value="P:cell adhesion"/>
    <property type="evidence" value="ECO:0007669"/>
    <property type="project" value="UniProtKB-KW"/>
</dbReference>
<name>A0A4Q1RBX5_9ACTN</name>
<evidence type="ECO:0000256" key="5">
    <source>
        <dbReference type="ARBA" id="ARBA00022889"/>
    </source>
</evidence>
<keyword evidence="6 7" id="KW-0034">Amyloid</keyword>
<dbReference type="InterPro" id="IPR005528">
    <property type="entry name" value="ChpA-H"/>
</dbReference>
<dbReference type="GeneID" id="95776564"/>
<feature type="domain" description="Chaplin" evidence="9">
    <location>
        <begin position="38"/>
        <end position="78"/>
    </location>
</feature>
<evidence type="ECO:0000256" key="7">
    <source>
        <dbReference type="PROSITE-ProRule" id="PRU01232"/>
    </source>
</evidence>
<keyword evidence="11" id="KW-1185">Reference proteome</keyword>
<sequence length="79" mass="7643">MAHRIKSVLVTAGTCALILGGAGLATADSGASGQALDSPGIVSGNSIQIPVHVPVNLCNNTISVIGALNPAFGTPCFGG</sequence>
<evidence type="ECO:0000256" key="3">
    <source>
        <dbReference type="ARBA" id="ARBA00022525"/>
    </source>
</evidence>
<evidence type="ECO:0000256" key="6">
    <source>
        <dbReference type="ARBA" id="ARBA00023087"/>
    </source>
</evidence>
<dbReference type="RefSeq" id="WP_129243788.1">
    <property type="nucleotide sequence ID" value="NZ_JABZEL010000010.1"/>
</dbReference>
<evidence type="ECO:0000259" key="9">
    <source>
        <dbReference type="PROSITE" id="PS51884"/>
    </source>
</evidence>
<organism evidence="10 11">
    <name type="scientific">Streptomyces sioyaensis</name>
    <dbReference type="NCBI Taxonomy" id="67364"/>
    <lineage>
        <taxon>Bacteria</taxon>
        <taxon>Bacillati</taxon>
        <taxon>Actinomycetota</taxon>
        <taxon>Actinomycetes</taxon>
        <taxon>Kitasatosporales</taxon>
        <taxon>Streptomycetaceae</taxon>
        <taxon>Streptomyces</taxon>
    </lineage>
</organism>
<proteinExistence type="predicted"/>
<dbReference type="Pfam" id="PF03777">
    <property type="entry name" value="ChpA-C"/>
    <property type="match status" value="1"/>
</dbReference>
<gene>
    <name evidence="10" type="ORF">EST54_00930</name>
</gene>
<protein>
    <submittedName>
        <fullName evidence="10">Chaplin</fullName>
    </submittedName>
</protein>
<dbReference type="AlphaFoldDB" id="A0A4Q1RBX5"/>
<dbReference type="PROSITE" id="PS51884">
    <property type="entry name" value="CHAPLIN"/>
    <property type="match status" value="1"/>
</dbReference>
<keyword evidence="5" id="KW-0130">Cell adhesion</keyword>
<keyword evidence="4 8" id="KW-0732">Signal</keyword>
<keyword evidence="3" id="KW-0964">Secreted</keyword>
<comment type="subcellular location">
    <subcellularLocation>
        <location evidence="1">Secreted</location>
        <location evidence="1">Cell wall</location>
    </subcellularLocation>
</comment>
<evidence type="ECO:0000256" key="8">
    <source>
        <dbReference type="SAM" id="SignalP"/>
    </source>
</evidence>
<accession>A0A4Q1RBX5</accession>
<keyword evidence="2" id="KW-0134">Cell wall</keyword>
<evidence type="ECO:0000256" key="1">
    <source>
        <dbReference type="ARBA" id="ARBA00004191"/>
    </source>
</evidence>
<evidence type="ECO:0000313" key="10">
    <source>
        <dbReference type="EMBL" id="RXS71014.1"/>
    </source>
</evidence>
<evidence type="ECO:0000256" key="4">
    <source>
        <dbReference type="ARBA" id="ARBA00022729"/>
    </source>
</evidence>